<organism evidence="2 3">
    <name type="scientific">Plasmodium ovale wallikeri</name>
    <dbReference type="NCBI Taxonomy" id="864142"/>
    <lineage>
        <taxon>Eukaryota</taxon>
        <taxon>Sar</taxon>
        <taxon>Alveolata</taxon>
        <taxon>Apicomplexa</taxon>
        <taxon>Aconoidasida</taxon>
        <taxon>Haemosporida</taxon>
        <taxon>Plasmodiidae</taxon>
        <taxon>Plasmodium</taxon>
        <taxon>Plasmodium (Plasmodium)</taxon>
    </lineage>
</organism>
<reference evidence="3 4" key="1">
    <citation type="submission" date="2016-05" db="EMBL/GenBank/DDBJ databases">
        <authorList>
            <person name="Naeem Raeece"/>
        </authorList>
    </citation>
    <scope>NUCLEOTIDE SEQUENCE [LARGE SCALE GENOMIC DNA]</scope>
</reference>
<gene>
    <name evidence="1" type="ORF">POVWA1_024910</name>
    <name evidence="2" type="ORF">POVWA2_024760</name>
</gene>
<evidence type="ECO:0000313" key="1">
    <source>
        <dbReference type="EMBL" id="SBT34954.1"/>
    </source>
</evidence>
<dbReference type="Proteomes" id="UP000078555">
    <property type="component" value="Unassembled WGS sequence"/>
</dbReference>
<keyword evidence="4" id="KW-1185">Reference proteome</keyword>
<name>A0A1A8YUS8_PLAOA</name>
<dbReference type="EMBL" id="FLRD01000077">
    <property type="protein sequence ID" value="SBT34954.1"/>
    <property type="molecule type" value="Genomic_DNA"/>
</dbReference>
<reference evidence="2" key="2">
    <citation type="submission" date="2016-05" db="EMBL/GenBank/DDBJ databases">
        <authorList>
            <person name="Lavstsen T."/>
            <person name="Jespersen J.S."/>
        </authorList>
    </citation>
    <scope>NUCLEOTIDE SEQUENCE [LARGE SCALE GENOMIC DNA]</scope>
</reference>
<dbReference type="EMBL" id="FLRE01000099">
    <property type="protein sequence ID" value="SBT35382.1"/>
    <property type="molecule type" value="Genomic_DNA"/>
</dbReference>
<protein>
    <submittedName>
        <fullName evidence="2">Uncharacterized protein</fullName>
    </submittedName>
</protein>
<dbReference type="Proteomes" id="UP000078550">
    <property type="component" value="Unassembled WGS sequence"/>
</dbReference>
<proteinExistence type="predicted"/>
<evidence type="ECO:0000313" key="3">
    <source>
        <dbReference type="Proteomes" id="UP000078550"/>
    </source>
</evidence>
<accession>A0A1A8YUS8</accession>
<evidence type="ECO:0000313" key="4">
    <source>
        <dbReference type="Proteomes" id="UP000078555"/>
    </source>
</evidence>
<sequence length="178" mass="20669">MGNASSSDESARRNLILLDDNFLHNFQKRDEYAEEEKSDHVIAVDSNVEPNSTLVTPIGNAVCNNRVADNKKGQSHDILFFFDYPFVESAYNTLRKKVIDDLIRESEIYINSQKDTLYNVKENTLKISPTNNECFYDENKIYKCLKNMNESTSGFVNSYTRCCRYLRKYESCVQKIKI</sequence>
<evidence type="ECO:0000313" key="2">
    <source>
        <dbReference type="EMBL" id="SBT35382.1"/>
    </source>
</evidence>
<dbReference type="AlphaFoldDB" id="A0A1A8YUS8"/>